<sequence length="184" mass="20965">MSSGGEHSCTAQTDVQQANVQQTRSKAHFCSSKRKMCKAQYRGREDHGPPNSRPRDKTGLQVKGDISAPEDGAALPCSDCTMRTLLILGLLALCAMVALGSDSQESHESFERYSPFISPRKANTFMMAQQRRNARMNERIRERRKSPQERQREICDDFDPCERFAMRYGFPAAYMRYFGRRVGK</sequence>
<keyword evidence="7" id="KW-0597">Phosphoprotein</keyword>
<keyword evidence="10" id="KW-1015">Disulfide bond</keyword>
<keyword evidence="8" id="KW-0221">Differentiation</keyword>
<evidence type="ECO:0000313" key="14">
    <source>
        <dbReference type="EMBL" id="KAJ1174194.1"/>
    </source>
</evidence>
<dbReference type="Pfam" id="PF25890">
    <property type="entry name" value="BGLAP_C"/>
    <property type="match status" value="1"/>
</dbReference>
<dbReference type="AlphaFoldDB" id="A0AAV7TCY7"/>
<dbReference type="EMBL" id="JANPWB010000007">
    <property type="protein sequence ID" value="KAJ1174194.1"/>
    <property type="molecule type" value="Genomic_DNA"/>
</dbReference>
<feature type="compositionally biased region" description="Polar residues" evidence="12">
    <location>
        <begin position="1"/>
        <end position="24"/>
    </location>
</feature>
<evidence type="ECO:0000313" key="15">
    <source>
        <dbReference type="Proteomes" id="UP001066276"/>
    </source>
</evidence>
<keyword evidence="5" id="KW-0301">Gamma-carboxyglutamic acid</keyword>
<evidence type="ECO:0000259" key="13">
    <source>
        <dbReference type="PROSITE" id="PS50998"/>
    </source>
</evidence>
<comment type="similarity">
    <text evidence="2">Belongs to the osteocalcin/matrix Gla protein family.</text>
</comment>
<evidence type="ECO:0000256" key="7">
    <source>
        <dbReference type="ARBA" id="ARBA00022553"/>
    </source>
</evidence>
<dbReference type="GO" id="GO:0031012">
    <property type="term" value="C:extracellular matrix"/>
    <property type="evidence" value="ECO:0007669"/>
    <property type="project" value="InterPro"/>
</dbReference>
<evidence type="ECO:0000256" key="8">
    <source>
        <dbReference type="ARBA" id="ARBA00022782"/>
    </source>
</evidence>
<evidence type="ECO:0000256" key="5">
    <source>
        <dbReference type="ARBA" id="ARBA00022479"/>
    </source>
</evidence>
<reference evidence="14" key="1">
    <citation type="journal article" date="2022" name="bioRxiv">
        <title>Sequencing and chromosome-scale assembly of the giantPleurodeles waltlgenome.</title>
        <authorList>
            <person name="Brown T."/>
            <person name="Elewa A."/>
            <person name="Iarovenko S."/>
            <person name="Subramanian E."/>
            <person name="Araus A.J."/>
            <person name="Petzold A."/>
            <person name="Susuki M."/>
            <person name="Suzuki K.-i.T."/>
            <person name="Hayashi T."/>
            <person name="Toyoda A."/>
            <person name="Oliveira C."/>
            <person name="Osipova E."/>
            <person name="Leigh N.D."/>
            <person name="Simon A."/>
            <person name="Yun M.H."/>
        </authorList>
    </citation>
    <scope>NUCLEOTIDE SEQUENCE</scope>
    <source>
        <strain evidence="14">20211129_DDA</strain>
        <tissue evidence="14">Liver</tissue>
    </source>
</reference>
<evidence type="ECO:0000256" key="4">
    <source>
        <dbReference type="ARBA" id="ARBA00022473"/>
    </source>
</evidence>
<dbReference type="InterPro" id="IPR000294">
    <property type="entry name" value="GLA_domain"/>
</dbReference>
<dbReference type="GO" id="GO:0051216">
    <property type="term" value="P:cartilage development"/>
    <property type="evidence" value="ECO:0007669"/>
    <property type="project" value="UniProtKB-KW"/>
</dbReference>
<evidence type="ECO:0000256" key="6">
    <source>
        <dbReference type="ARBA" id="ARBA00022525"/>
    </source>
</evidence>
<dbReference type="InterPro" id="IPR027118">
    <property type="entry name" value="MGP"/>
</dbReference>
<dbReference type="SUPFAM" id="SSF57630">
    <property type="entry name" value="GLA-domain"/>
    <property type="match status" value="1"/>
</dbReference>
<keyword evidence="4" id="KW-0217">Developmental protein</keyword>
<evidence type="ECO:0000256" key="2">
    <source>
        <dbReference type="ARBA" id="ARBA00008850"/>
    </source>
</evidence>
<dbReference type="InterPro" id="IPR058704">
    <property type="entry name" value="BGLAP-like_C"/>
</dbReference>
<organism evidence="14 15">
    <name type="scientific">Pleurodeles waltl</name>
    <name type="common">Iberian ribbed newt</name>
    <dbReference type="NCBI Taxonomy" id="8319"/>
    <lineage>
        <taxon>Eukaryota</taxon>
        <taxon>Metazoa</taxon>
        <taxon>Chordata</taxon>
        <taxon>Craniata</taxon>
        <taxon>Vertebrata</taxon>
        <taxon>Euteleostomi</taxon>
        <taxon>Amphibia</taxon>
        <taxon>Batrachia</taxon>
        <taxon>Caudata</taxon>
        <taxon>Salamandroidea</taxon>
        <taxon>Salamandridae</taxon>
        <taxon>Pleurodelinae</taxon>
        <taxon>Pleurodeles</taxon>
    </lineage>
</organism>
<dbReference type="Proteomes" id="UP001066276">
    <property type="component" value="Chromosome 4_1"/>
</dbReference>
<evidence type="ECO:0000256" key="11">
    <source>
        <dbReference type="ARBA" id="ARBA00023188"/>
    </source>
</evidence>
<keyword evidence="6" id="KW-0964">Secreted</keyword>
<protein>
    <recommendedName>
        <fullName evidence="3">Matrix Gla protein</fullName>
    </recommendedName>
</protein>
<dbReference type="GO" id="GO:0001503">
    <property type="term" value="P:ossification"/>
    <property type="evidence" value="ECO:0007669"/>
    <property type="project" value="UniProtKB-KW"/>
</dbReference>
<feature type="compositionally biased region" description="Basic and acidic residues" evidence="12">
    <location>
        <begin position="42"/>
        <end position="58"/>
    </location>
</feature>
<accession>A0AAV7TCY7</accession>
<dbReference type="InterPro" id="IPR035972">
    <property type="entry name" value="GLA-like_dom_SF"/>
</dbReference>
<evidence type="ECO:0000256" key="10">
    <source>
        <dbReference type="ARBA" id="ARBA00023157"/>
    </source>
</evidence>
<dbReference type="GO" id="GO:0005509">
    <property type="term" value="F:calcium ion binding"/>
    <property type="evidence" value="ECO:0007669"/>
    <property type="project" value="InterPro"/>
</dbReference>
<proteinExistence type="inferred from homology"/>
<dbReference type="GO" id="GO:0005576">
    <property type="term" value="C:extracellular region"/>
    <property type="evidence" value="ECO:0007669"/>
    <property type="project" value="UniProtKB-SubCell"/>
</dbReference>
<evidence type="ECO:0000256" key="12">
    <source>
        <dbReference type="SAM" id="MobiDB-lite"/>
    </source>
</evidence>
<dbReference type="PROSITE" id="PS00011">
    <property type="entry name" value="GLA_1"/>
    <property type="match status" value="1"/>
</dbReference>
<evidence type="ECO:0000256" key="9">
    <source>
        <dbReference type="ARBA" id="ARBA00022855"/>
    </source>
</evidence>
<keyword evidence="9" id="KW-0892">Osteogenesis</keyword>
<feature type="region of interest" description="Disordered" evidence="12">
    <location>
        <begin position="40"/>
        <end position="68"/>
    </location>
</feature>
<name>A0AAV7TCY7_PLEWA</name>
<dbReference type="GO" id="GO:0030154">
    <property type="term" value="P:cell differentiation"/>
    <property type="evidence" value="ECO:0007669"/>
    <property type="project" value="UniProtKB-KW"/>
</dbReference>
<dbReference type="SMART" id="SM00069">
    <property type="entry name" value="GLA"/>
    <property type="match status" value="1"/>
</dbReference>
<keyword evidence="15" id="KW-1185">Reference proteome</keyword>
<keyword evidence="11" id="KW-0891">Chondrogenesis</keyword>
<evidence type="ECO:0000256" key="3">
    <source>
        <dbReference type="ARBA" id="ARBA00017145"/>
    </source>
</evidence>
<comment type="caution">
    <text evidence="14">The sequence shown here is derived from an EMBL/GenBank/DDBJ whole genome shotgun (WGS) entry which is preliminary data.</text>
</comment>
<dbReference type="PROSITE" id="PS50998">
    <property type="entry name" value="GLA_2"/>
    <property type="match status" value="1"/>
</dbReference>
<dbReference type="PANTHER" id="PTHR10109">
    <property type="entry name" value="MATRIX GLA PROTEIN"/>
    <property type="match status" value="1"/>
</dbReference>
<dbReference type="PANTHER" id="PTHR10109:SF0">
    <property type="entry name" value="MATRIX GLA PROTEIN"/>
    <property type="match status" value="1"/>
</dbReference>
<gene>
    <name evidence="14" type="ORF">NDU88_006016</name>
</gene>
<feature type="region of interest" description="Disordered" evidence="12">
    <location>
        <begin position="1"/>
        <end position="27"/>
    </location>
</feature>
<comment type="subcellular location">
    <subcellularLocation>
        <location evidence="1">Secreted</location>
    </subcellularLocation>
</comment>
<evidence type="ECO:0000256" key="1">
    <source>
        <dbReference type="ARBA" id="ARBA00004613"/>
    </source>
</evidence>
<feature type="domain" description="Gla" evidence="13">
    <location>
        <begin position="133"/>
        <end position="179"/>
    </location>
</feature>